<accession>A0A9P8HTK5</accession>
<reference evidence="1" key="1">
    <citation type="submission" date="2021-03" db="EMBL/GenBank/DDBJ databases">
        <title>Comparative genomics and phylogenomic investigation of the class Geoglossomycetes provide insights into ecological specialization and systematics.</title>
        <authorList>
            <person name="Melie T."/>
            <person name="Pirro S."/>
            <person name="Miller A.N."/>
            <person name="Quandt A."/>
        </authorList>
    </citation>
    <scope>NUCLEOTIDE SEQUENCE</scope>
    <source>
        <strain evidence="1">CAQ_001_2017</strain>
    </source>
</reference>
<gene>
    <name evidence="1" type="ORF">GP486_008972</name>
</gene>
<keyword evidence="2" id="KW-1185">Reference proteome</keyword>
<dbReference type="Gene3D" id="3.20.20.70">
    <property type="entry name" value="Aldolase class I"/>
    <property type="match status" value="1"/>
</dbReference>
<evidence type="ECO:0000313" key="2">
    <source>
        <dbReference type="Proteomes" id="UP000750711"/>
    </source>
</evidence>
<dbReference type="Proteomes" id="UP000750711">
    <property type="component" value="Unassembled WGS sequence"/>
</dbReference>
<name>A0A9P8HTK5_9PEZI</name>
<dbReference type="SUPFAM" id="SSF102114">
    <property type="entry name" value="Radical SAM enzymes"/>
    <property type="match status" value="1"/>
</dbReference>
<proteinExistence type="predicted"/>
<organism evidence="1 2">
    <name type="scientific">Trichoglossum hirsutum</name>
    <dbReference type="NCBI Taxonomy" id="265104"/>
    <lineage>
        <taxon>Eukaryota</taxon>
        <taxon>Fungi</taxon>
        <taxon>Dikarya</taxon>
        <taxon>Ascomycota</taxon>
        <taxon>Pezizomycotina</taxon>
        <taxon>Geoglossomycetes</taxon>
        <taxon>Geoglossales</taxon>
        <taxon>Geoglossaceae</taxon>
        <taxon>Trichoglossum</taxon>
    </lineage>
</organism>
<dbReference type="InterPro" id="IPR013785">
    <property type="entry name" value="Aldolase_TIM"/>
</dbReference>
<dbReference type="EMBL" id="JAGHQM010004704">
    <property type="protein sequence ID" value="KAH0533688.1"/>
    <property type="molecule type" value="Genomic_DNA"/>
</dbReference>
<evidence type="ECO:0000313" key="1">
    <source>
        <dbReference type="EMBL" id="KAH0533688.1"/>
    </source>
</evidence>
<dbReference type="InterPro" id="IPR058240">
    <property type="entry name" value="rSAM_sf"/>
</dbReference>
<dbReference type="AlphaFoldDB" id="A0A9P8HTK5"/>
<comment type="caution">
    <text evidence="1">The sequence shown here is derived from an EMBL/GenBank/DDBJ whole genome shotgun (WGS) entry which is preliminary data.</text>
</comment>
<sequence length="170" mass="19147">MDGLGGQYEEVRGGRFEDFIEKLRIIRDTSNFGINVVVRQETIAELPKILEFAVEHGARQLLFLPVSKSSGEVFLDTESLKSLQEWLKANRKHFPLAISVNASREIDVPMLPISDSAQSLGEHLHIDASGSLKETAFSPLGVRLETSELVEAIKLIRKEKYSEDLVWIRN</sequence>
<protein>
    <submittedName>
        <fullName evidence="1">Uncharacterized protein</fullName>
    </submittedName>
</protein>